<evidence type="ECO:0000313" key="1">
    <source>
        <dbReference type="EMBL" id="KAF6759521.1"/>
    </source>
</evidence>
<dbReference type="AlphaFoldDB" id="A0A8H6I657"/>
<gene>
    <name evidence="1" type="ORF">DFP72DRAFT_1100987</name>
</gene>
<comment type="caution">
    <text evidence="1">The sequence shown here is derived from an EMBL/GenBank/DDBJ whole genome shotgun (WGS) entry which is preliminary data.</text>
</comment>
<protein>
    <submittedName>
        <fullName evidence="1">Uncharacterized protein</fullName>
    </submittedName>
</protein>
<sequence>MSATLTRGNTSILPQELIDNIVDHASDDQEAQKHLSLVNRAWSQRTRHNLFQTVSFELGGRGCTRLSEVLRTNPLLYQHIQTMRIDHDRRDSLDSSFPSILGVIDPKRLVNVHEISIYGDVESNLNWGTLPPGLRSALYDLLAKPHLTTLTLMDIRDIDVSFIGRNRRLKELALCGVKHTPLSSPSISSDGPPATHLAAEKCSLRSLSVGQCADALQCLRAAATIVPQPVVLKVYSDGYDDKMDTALQIFSRNVEAYEIICVPTGDLTGTIGLPLHSGALDFARLPKLKTLRIRLHHVQLWCLLSGPSMTITTSLVQQIVRLRSTNCLEDIDIVLDLDDLLHHWSLPTGGIDEMLHSVFNSASFVRAWTDLDNILGDNGAFSKLKKLRIWLEIPTHVARSKQELDSRVSVFKETVMPNLARRGILEVIY</sequence>
<organism evidence="1 2">
    <name type="scientific">Ephemerocybe angulata</name>
    <dbReference type="NCBI Taxonomy" id="980116"/>
    <lineage>
        <taxon>Eukaryota</taxon>
        <taxon>Fungi</taxon>
        <taxon>Dikarya</taxon>
        <taxon>Basidiomycota</taxon>
        <taxon>Agaricomycotina</taxon>
        <taxon>Agaricomycetes</taxon>
        <taxon>Agaricomycetidae</taxon>
        <taxon>Agaricales</taxon>
        <taxon>Agaricineae</taxon>
        <taxon>Psathyrellaceae</taxon>
        <taxon>Ephemerocybe</taxon>
    </lineage>
</organism>
<evidence type="ECO:0000313" key="2">
    <source>
        <dbReference type="Proteomes" id="UP000521943"/>
    </source>
</evidence>
<reference evidence="1 2" key="1">
    <citation type="submission" date="2020-07" db="EMBL/GenBank/DDBJ databases">
        <title>Comparative genomics of pyrophilous fungi reveals a link between fire events and developmental genes.</title>
        <authorList>
            <consortium name="DOE Joint Genome Institute"/>
            <person name="Steindorff A.S."/>
            <person name="Carver A."/>
            <person name="Calhoun S."/>
            <person name="Stillman K."/>
            <person name="Liu H."/>
            <person name="Lipzen A."/>
            <person name="Pangilinan J."/>
            <person name="Labutti K."/>
            <person name="Bruns T.D."/>
            <person name="Grigoriev I.V."/>
        </authorList>
    </citation>
    <scope>NUCLEOTIDE SEQUENCE [LARGE SCALE GENOMIC DNA]</scope>
    <source>
        <strain evidence="1 2">CBS 144469</strain>
    </source>
</reference>
<dbReference type="OrthoDB" id="3070253at2759"/>
<accession>A0A8H6I657</accession>
<dbReference type="Proteomes" id="UP000521943">
    <property type="component" value="Unassembled WGS sequence"/>
</dbReference>
<name>A0A8H6I657_9AGAR</name>
<dbReference type="EMBL" id="JACGCI010000015">
    <property type="protein sequence ID" value="KAF6759521.1"/>
    <property type="molecule type" value="Genomic_DNA"/>
</dbReference>
<proteinExistence type="predicted"/>
<keyword evidence="2" id="KW-1185">Reference proteome</keyword>